<keyword evidence="2" id="KW-1185">Reference proteome</keyword>
<accession>A0ABT8H1D1</accession>
<dbReference type="Proteomes" id="UP001172702">
    <property type="component" value="Unassembled WGS sequence"/>
</dbReference>
<dbReference type="EMBL" id="JAUHTB010000009">
    <property type="protein sequence ID" value="MDN4506272.1"/>
    <property type="molecule type" value="Genomic_DNA"/>
</dbReference>
<gene>
    <name evidence="1" type="ORF">QYF62_09405</name>
</gene>
<dbReference type="GeneID" id="97417775"/>
<name>A0ABT8H1D1_9ACTN</name>
<organism evidence="1 2">
    <name type="scientific">Dietzia maris</name>
    <dbReference type="NCBI Taxonomy" id="37915"/>
    <lineage>
        <taxon>Bacteria</taxon>
        <taxon>Bacillati</taxon>
        <taxon>Actinomycetota</taxon>
        <taxon>Actinomycetes</taxon>
        <taxon>Mycobacteriales</taxon>
        <taxon>Dietziaceae</taxon>
        <taxon>Dietzia</taxon>
    </lineage>
</organism>
<reference evidence="1 2" key="1">
    <citation type="submission" date="2023-07" db="EMBL/GenBank/DDBJ databases">
        <title>Strategy for survival of the halotoleranting strain Dietzia MX2 from the Yakshinskoe mineral salts deposit.</title>
        <authorList>
            <person name="Kharitonova M.A."/>
            <person name="Kupriyanova-Ashina F.G."/>
            <person name="Shakirov T.R."/>
            <person name="Vafina M.S."/>
            <person name="Ilinskaya O.N."/>
        </authorList>
    </citation>
    <scope>NUCLEOTIDE SEQUENCE [LARGE SCALE GENOMIC DNA]</scope>
    <source>
        <strain evidence="1 2">MX2</strain>
    </source>
</reference>
<proteinExistence type="predicted"/>
<sequence length="58" mass="6331">MDQHTPVGQQCVECLPAARVFFSAVVRRAGVGSEHTMYVPSRLDNDFLPARAVTGQDV</sequence>
<comment type="caution">
    <text evidence="1">The sequence shown here is derived from an EMBL/GenBank/DDBJ whole genome shotgun (WGS) entry which is preliminary data.</text>
</comment>
<evidence type="ECO:0000313" key="2">
    <source>
        <dbReference type="Proteomes" id="UP001172702"/>
    </source>
</evidence>
<dbReference type="RefSeq" id="WP_156523619.1">
    <property type="nucleotide sequence ID" value="NZ_JAPWIO010000001.1"/>
</dbReference>
<protein>
    <submittedName>
        <fullName evidence="1">Uncharacterized protein</fullName>
    </submittedName>
</protein>
<evidence type="ECO:0000313" key="1">
    <source>
        <dbReference type="EMBL" id="MDN4506272.1"/>
    </source>
</evidence>